<dbReference type="SUPFAM" id="SSF46785">
    <property type="entry name" value="Winged helix' DNA-binding domain"/>
    <property type="match status" value="1"/>
</dbReference>
<gene>
    <name evidence="6" type="ORF">B7H23_06365</name>
</gene>
<name>A0A231V4L1_9HYPH</name>
<keyword evidence="3" id="KW-0238">DNA-binding</keyword>
<dbReference type="Pfam" id="PF03466">
    <property type="entry name" value="LysR_substrate"/>
    <property type="match status" value="1"/>
</dbReference>
<dbReference type="GO" id="GO:0043565">
    <property type="term" value="F:sequence-specific DNA binding"/>
    <property type="evidence" value="ECO:0007669"/>
    <property type="project" value="TreeGrafter"/>
</dbReference>
<evidence type="ECO:0000313" key="7">
    <source>
        <dbReference type="Proteomes" id="UP000215405"/>
    </source>
</evidence>
<reference evidence="7" key="1">
    <citation type="journal article" date="2017" name="Int. J. Syst. Evol. Microbiol.">
        <title>Notoacmeibacter marinus gen. nov., sp. nov., isolated from the gut of a limpet and proposal of Notoacmeibacteraceae fam. nov. in the order Rhizobiales of the class Alphaproteobacteria.</title>
        <authorList>
            <person name="Huang Z."/>
            <person name="Guo F."/>
            <person name="Lai Q."/>
        </authorList>
    </citation>
    <scope>NUCLEOTIDE SEQUENCE [LARGE SCALE GENOMIC DNA]</scope>
    <source>
        <strain evidence="7">XMTR2A4</strain>
    </source>
</reference>
<accession>A0A231V4L1</accession>
<dbReference type="InterPro" id="IPR036390">
    <property type="entry name" value="WH_DNA-bd_sf"/>
</dbReference>
<dbReference type="Gene3D" id="1.10.10.10">
    <property type="entry name" value="Winged helix-like DNA-binding domain superfamily/Winged helix DNA-binding domain"/>
    <property type="match status" value="1"/>
</dbReference>
<dbReference type="Proteomes" id="UP000215405">
    <property type="component" value="Unassembled WGS sequence"/>
</dbReference>
<evidence type="ECO:0000256" key="1">
    <source>
        <dbReference type="ARBA" id="ARBA00009437"/>
    </source>
</evidence>
<dbReference type="RefSeq" id="WP_094076922.1">
    <property type="nucleotide sequence ID" value="NZ_NBYO01000001.1"/>
</dbReference>
<evidence type="ECO:0000256" key="2">
    <source>
        <dbReference type="ARBA" id="ARBA00023015"/>
    </source>
</evidence>
<keyword evidence="2" id="KW-0805">Transcription regulation</keyword>
<dbReference type="AlphaFoldDB" id="A0A231V4L1"/>
<dbReference type="GO" id="GO:0006351">
    <property type="term" value="P:DNA-templated transcription"/>
    <property type="evidence" value="ECO:0007669"/>
    <property type="project" value="TreeGrafter"/>
</dbReference>
<dbReference type="InterPro" id="IPR036388">
    <property type="entry name" value="WH-like_DNA-bd_sf"/>
</dbReference>
<organism evidence="6 7">
    <name type="scientific">Notoacmeibacter marinus</name>
    <dbReference type="NCBI Taxonomy" id="1876515"/>
    <lineage>
        <taxon>Bacteria</taxon>
        <taxon>Pseudomonadati</taxon>
        <taxon>Pseudomonadota</taxon>
        <taxon>Alphaproteobacteria</taxon>
        <taxon>Hyphomicrobiales</taxon>
        <taxon>Notoacmeibacteraceae</taxon>
        <taxon>Notoacmeibacter</taxon>
    </lineage>
</organism>
<feature type="domain" description="HTH lysR-type" evidence="5">
    <location>
        <begin position="1"/>
        <end position="58"/>
    </location>
</feature>
<dbReference type="OrthoDB" id="9787460at2"/>
<evidence type="ECO:0000259" key="5">
    <source>
        <dbReference type="PROSITE" id="PS50931"/>
    </source>
</evidence>
<proteinExistence type="inferred from homology"/>
<evidence type="ECO:0000256" key="4">
    <source>
        <dbReference type="ARBA" id="ARBA00023163"/>
    </source>
</evidence>
<keyword evidence="7" id="KW-1185">Reference proteome</keyword>
<dbReference type="GO" id="GO:0003700">
    <property type="term" value="F:DNA-binding transcription factor activity"/>
    <property type="evidence" value="ECO:0007669"/>
    <property type="project" value="InterPro"/>
</dbReference>
<evidence type="ECO:0000313" key="6">
    <source>
        <dbReference type="EMBL" id="OXT02961.1"/>
    </source>
</evidence>
<dbReference type="InterPro" id="IPR005119">
    <property type="entry name" value="LysR_subst-bd"/>
</dbReference>
<keyword evidence="4" id="KW-0804">Transcription</keyword>
<evidence type="ECO:0000256" key="3">
    <source>
        <dbReference type="ARBA" id="ARBA00023125"/>
    </source>
</evidence>
<dbReference type="Gene3D" id="3.40.190.290">
    <property type="match status" value="1"/>
</dbReference>
<dbReference type="InterPro" id="IPR000847">
    <property type="entry name" value="LysR_HTH_N"/>
</dbReference>
<dbReference type="PROSITE" id="PS50931">
    <property type="entry name" value="HTH_LYSR"/>
    <property type="match status" value="1"/>
</dbReference>
<dbReference type="PANTHER" id="PTHR30537">
    <property type="entry name" value="HTH-TYPE TRANSCRIPTIONAL REGULATOR"/>
    <property type="match status" value="1"/>
</dbReference>
<comment type="similarity">
    <text evidence="1">Belongs to the LysR transcriptional regulatory family.</text>
</comment>
<protein>
    <submittedName>
        <fullName evidence="6">LysR family transcriptional regulator</fullName>
    </submittedName>
</protein>
<dbReference type="PANTHER" id="PTHR30537:SF3">
    <property type="entry name" value="TRANSCRIPTIONAL REGULATORY PROTEIN"/>
    <property type="match status" value="1"/>
</dbReference>
<sequence>MDWNDGRLLLAVARSGTMLDAARTLGLNQATLSRRLTALETSIGTSLLVRRTTGCTLTEAGRTLADAMERVENEFLQTQAALTEGGESPSGTVRIGAPDGFGHAFIAPRLDAFASACPDLQIQLVPVSQTFSLSKREADIAVTLGRPQSGRLIARKLTDYTLGLYASPDYLARFGVPGGRDDLLDHRLVGFVDDLVFSPMLAYAQEFHPNWRSTIEVSSTMGQFEAVRGGAGIAVLHDFMAAGRDDLVRLLPHLSTRRDYWLIHHQSLRGLARIRAASNFLIGEVKEASDLFVRQPETR</sequence>
<dbReference type="SUPFAM" id="SSF53850">
    <property type="entry name" value="Periplasmic binding protein-like II"/>
    <property type="match status" value="1"/>
</dbReference>
<comment type="caution">
    <text evidence="6">The sequence shown here is derived from an EMBL/GenBank/DDBJ whole genome shotgun (WGS) entry which is preliminary data.</text>
</comment>
<dbReference type="InterPro" id="IPR058163">
    <property type="entry name" value="LysR-type_TF_proteobact-type"/>
</dbReference>
<dbReference type="EMBL" id="NBYO01000001">
    <property type="protein sequence ID" value="OXT02961.1"/>
    <property type="molecule type" value="Genomic_DNA"/>
</dbReference>
<dbReference type="Pfam" id="PF00126">
    <property type="entry name" value="HTH_1"/>
    <property type="match status" value="1"/>
</dbReference>